<dbReference type="InterPro" id="IPR036291">
    <property type="entry name" value="NAD(P)-bd_dom_sf"/>
</dbReference>
<dbReference type="PANTHER" id="PTHR48079:SF6">
    <property type="entry name" value="NAD(P)-BINDING DOMAIN-CONTAINING PROTEIN-RELATED"/>
    <property type="match status" value="1"/>
</dbReference>
<dbReference type="AlphaFoldDB" id="A0AAN7U9S8"/>
<dbReference type="PANTHER" id="PTHR48079">
    <property type="entry name" value="PROTEIN YEEZ"/>
    <property type="match status" value="1"/>
</dbReference>
<evidence type="ECO:0000313" key="3">
    <source>
        <dbReference type="EMBL" id="KAK5582883.1"/>
    </source>
</evidence>
<comment type="caution">
    <text evidence="3">The sequence shown here is derived from an EMBL/GenBank/DDBJ whole genome shotgun (WGS) entry which is preliminary data.</text>
</comment>
<sequence length="400" mass="44455">MSEDNINNNDNDSENGDIKKCFVTGSTGFLGCNIVEQLLIQGYQVYALYRSKNKVFELNSIAKRLNKQDQLILVKGDVTNYKSLLKGIPDQCVYVFHAAALIELDASESQQSIEQQQKQQYETNVNGTANVVEACFNRGVKRLIYTSTIACYDVEGRVINEQCKKENLPRSGYSRTKRIGELYVEDAIRRGLDAVIISPGFIIGKYDESSVGSFILMVAHQSSQTISAGVGKTNFSSADEVAKAHITAAQVAPNGSEYCLGGTLISWKELYEQVLFQLSIEKPVVAVSPLKYILTGKLNDLMAKWFGRYSTTTTSTTIKPISSEATDINSSVGDGDIKTTKASKSKPRPPPYQSFFLSCIQSVNFIIDSTKANNQLNFKSQTLEYMINENIQWLKQRNLL</sequence>
<gene>
    <name evidence="3" type="ORF">RB653_004472</name>
</gene>
<protein>
    <recommendedName>
        <fullName evidence="2">NAD-dependent epimerase/dehydratase domain-containing protein</fullName>
    </recommendedName>
</protein>
<evidence type="ECO:0000259" key="2">
    <source>
        <dbReference type="Pfam" id="PF01370"/>
    </source>
</evidence>
<dbReference type="Pfam" id="PF01370">
    <property type="entry name" value="Epimerase"/>
    <property type="match status" value="1"/>
</dbReference>
<evidence type="ECO:0000313" key="4">
    <source>
        <dbReference type="Proteomes" id="UP001344447"/>
    </source>
</evidence>
<accession>A0AAN7U9S8</accession>
<feature type="region of interest" description="Disordered" evidence="1">
    <location>
        <begin position="329"/>
        <end position="349"/>
    </location>
</feature>
<keyword evidence="4" id="KW-1185">Reference proteome</keyword>
<dbReference type="GO" id="GO:0005737">
    <property type="term" value="C:cytoplasm"/>
    <property type="evidence" value="ECO:0007669"/>
    <property type="project" value="TreeGrafter"/>
</dbReference>
<name>A0AAN7U9S8_9MYCE</name>
<reference evidence="3 4" key="1">
    <citation type="submission" date="2023-11" db="EMBL/GenBank/DDBJ databases">
        <title>Dfirmibasis_genome.</title>
        <authorList>
            <person name="Edelbroek B."/>
            <person name="Kjellin J."/>
            <person name="Jerlstrom-Hultqvist J."/>
            <person name="Soderbom F."/>
        </authorList>
    </citation>
    <scope>NUCLEOTIDE SEQUENCE [LARGE SCALE GENOMIC DNA]</scope>
    <source>
        <strain evidence="3 4">TNS-C-14</strain>
    </source>
</reference>
<feature type="domain" description="NAD-dependent epimerase/dehydratase" evidence="2">
    <location>
        <begin position="22"/>
        <end position="258"/>
    </location>
</feature>
<dbReference type="Gene3D" id="3.40.50.720">
    <property type="entry name" value="NAD(P)-binding Rossmann-like Domain"/>
    <property type="match status" value="1"/>
</dbReference>
<dbReference type="InterPro" id="IPR051783">
    <property type="entry name" value="NAD(P)-dependent_oxidoreduct"/>
</dbReference>
<proteinExistence type="predicted"/>
<dbReference type="GO" id="GO:0004029">
    <property type="term" value="F:aldehyde dehydrogenase (NAD+) activity"/>
    <property type="evidence" value="ECO:0007669"/>
    <property type="project" value="TreeGrafter"/>
</dbReference>
<evidence type="ECO:0000256" key="1">
    <source>
        <dbReference type="SAM" id="MobiDB-lite"/>
    </source>
</evidence>
<organism evidence="3 4">
    <name type="scientific">Dictyostelium firmibasis</name>
    <dbReference type="NCBI Taxonomy" id="79012"/>
    <lineage>
        <taxon>Eukaryota</taxon>
        <taxon>Amoebozoa</taxon>
        <taxon>Evosea</taxon>
        <taxon>Eumycetozoa</taxon>
        <taxon>Dictyostelia</taxon>
        <taxon>Dictyosteliales</taxon>
        <taxon>Dictyosteliaceae</taxon>
        <taxon>Dictyostelium</taxon>
    </lineage>
</organism>
<dbReference type="SUPFAM" id="SSF51735">
    <property type="entry name" value="NAD(P)-binding Rossmann-fold domains"/>
    <property type="match status" value="1"/>
</dbReference>
<dbReference type="InterPro" id="IPR001509">
    <property type="entry name" value="Epimerase_deHydtase"/>
</dbReference>
<dbReference type="Proteomes" id="UP001344447">
    <property type="component" value="Unassembled WGS sequence"/>
</dbReference>
<dbReference type="EMBL" id="JAVFKY010000001">
    <property type="protein sequence ID" value="KAK5582883.1"/>
    <property type="molecule type" value="Genomic_DNA"/>
</dbReference>